<keyword evidence="13" id="KW-1185">Reference proteome</keyword>
<dbReference type="GO" id="GO:0009383">
    <property type="term" value="F:rRNA (cytosine-C5-)-methyltransferase activity"/>
    <property type="evidence" value="ECO:0007669"/>
    <property type="project" value="TreeGrafter"/>
</dbReference>
<feature type="domain" description="SAM-dependent MTase RsmB/NOP-type" evidence="11">
    <location>
        <begin position="261"/>
        <end position="550"/>
    </location>
</feature>
<proteinExistence type="inferred from homology"/>
<keyword evidence="6 9" id="KW-0949">S-adenosyl-L-methionine</keyword>
<dbReference type="Pfam" id="PF01189">
    <property type="entry name" value="Methyltr_RsmB-F"/>
    <property type="match status" value="1"/>
</dbReference>
<evidence type="ECO:0000256" key="7">
    <source>
        <dbReference type="ARBA" id="ARBA00022884"/>
    </source>
</evidence>
<evidence type="ECO:0000256" key="3">
    <source>
        <dbReference type="ARBA" id="ARBA00022517"/>
    </source>
</evidence>
<evidence type="ECO:0000259" key="11">
    <source>
        <dbReference type="PROSITE" id="PS51686"/>
    </source>
</evidence>
<dbReference type="InterPro" id="IPR011023">
    <property type="entry name" value="Nop2p"/>
</dbReference>
<protein>
    <recommendedName>
        <fullName evidence="11">SAM-dependent MTase RsmB/NOP-type domain-containing protein</fullName>
    </recommendedName>
</protein>
<feature type="region of interest" description="Disordered" evidence="10">
    <location>
        <begin position="1"/>
        <end position="145"/>
    </location>
</feature>
<dbReference type="PRINTS" id="PR02008">
    <property type="entry name" value="RCMTFAMILY"/>
</dbReference>
<dbReference type="EMBL" id="CAJHUC010000596">
    <property type="protein sequence ID" value="CAD7697053.1"/>
    <property type="molecule type" value="Genomic_DNA"/>
</dbReference>
<keyword evidence="4 9" id="KW-0489">Methyltransferase</keyword>
<dbReference type="GO" id="GO:0005730">
    <property type="term" value="C:nucleolus"/>
    <property type="evidence" value="ECO:0007669"/>
    <property type="project" value="UniProtKB-SubCell"/>
</dbReference>
<dbReference type="Gene3D" id="3.40.50.150">
    <property type="entry name" value="Vaccinia Virus protein VP39"/>
    <property type="match status" value="1"/>
</dbReference>
<evidence type="ECO:0000256" key="6">
    <source>
        <dbReference type="ARBA" id="ARBA00022691"/>
    </source>
</evidence>
<feature type="region of interest" description="Disordered" evidence="10">
    <location>
        <begin position="576"/>
        <end position="633"/>
    </location>
</feature>
<dbReference type="SUPFAM" id="SSF53335">
    <property type="entry name" value="S-adenosyl-L-methionine-dependent methyltransferases"/>
    <property type="match status" value="1"/>
</dbReference>
<reference evidence="12" key="1">
    <citation type="submission" date="2020-12" db="EMBL/GenBank/DDBJ databases">
        <authorList>
            <person name="Iha C."/>
        </authorList>
    </citation>
    <scope>NUCLEOTIDE SEQUENCE</scope>
</reference>
<evidence type="ECO:0000256" key="9">
    <source>
        <dbReference type="PROSITE-ProRule" id="PRU01023"/>
    </source>
</evidence>
<dbReference type="PANTHER" id="PTHR22807:SF30">
    <property type="entry name" value="28S RRNA (CYTOSINE(4447)-C(5))-METHYLTRANSFERASE-RELATED"/>
    <property type="match status" value="1"/>
</dbReference>
<sequence length="650" mass="70917">MAKGEQARAKKRKTARGDGKLASEASRHVLRKAKAGGLGKVAGFTDSNASWLKPKSKRHKAAEAAQVARPDSDDSMGTSGDDFGSEEVSSAEEGEQCKNLLESEEEGDGSSDIAGSRSDGAESIDSEADLEEGSSGSEAELEIEKKSRLVEKQRARDKMHAEAEIKDMALQWQREAEGQDDELDDTSMIIPQAVPDLTEVKTRIAEIVNVLENFKTLRNPAMPRAAYVDSLKHNVKTYYGYNGFMVDCILGLFGPAEAVEFIESSEVARPVTLRTNTLKTRRRELAAALINRGVNLDPIGKWSKVGLVVYEAQIPLGATPEYMAGHYMLQGASSFLPCMALSPQAHETVVDMAAAPGGKTTYLAALMRNSGIIFANEMKNERTKSLVANCQRMGVTNAVISCYDGRQLTKVLGPKHADRVLLDAPCSGTGVIHKDPSVKSSKTTNDIWNCVNVQKQLLLAAIDLVDAASKTGGYIVYSTCSIMPEENELVITYALRKRFVKVVSSGLEFGREGFARYRDFRFHPSLKLARRYYPHAHNLDGFFVCKLKKLSNGAKPPTGEANDGDETAKADAALQTGEDANPVSVPLPGKPRAESNGVRRDGDDGEGADGRRAEQKGEKKKKKRERGIVKKAREELMEEMRKLKATDDAR</sequence>
<evidence type="ECO:0000256" key="8">
    <source>
        <dbReference type="ARBA" id="ARBA00023242"/>
    </source>
</evidence>
<dbReference type="PRINTS" id="PR02012">
    <property type="entry name" value="RCMTNOP2"/>
</dbReference>
<feature type="binding site" evidence="9">
    <location>
        <begin position="353"/>
        <end position="359"/>
    </location>
    <ligand>
        <name>S-adenosyl-L-methionine</name>
        <dbReference type="ChEBI" id="CHEBI:59789"/>
    </ligand>
</feature>
<accession>A0A8S1ITS2</accession>
<dbReference type="Gene3D" id="3.30.70.1170">
    <property type="entry name" value="Sun protein, domain 3"/>
    <property type="match status" value="1"/>
</dbReference>
<evidence type="ECO:0000256" key="1">
    <source>
        <dbReference type="ARBA" id="ARBA00004604"/>
    </source>
</evidence>
<feature type="compositionally biased region" description="Acidic residues" evidence="10">
    <location>
        <begin position="122"/>
        <end position="132"/>
    </location>
</feature>
<dbReference type="OrthoDB" id="427002at2759"/>
<dbReference type="GO" id="GO:0000470">
    <property type="term" value="P:maturation of LSU-rRNA"/>
    <property type="evidence" value="ECO:0007669"/>
    <property type="project" value="TreeGrafter"/>
</dbReference>
<feature type="binding site" evidence="9">
    <location>
        <position position="404"/>
    </location>
    <ligand>
        <name>S-adenosyl-L-methionine</name>
        <dbReference type="ChEBI" id="CHEBI:59789"/>
    </ligand>
</feature>
<comment type="caution">
    <text evidence="12">The sequence shown here is derived from an EMBL/GenBank/DDBJ whole genome shotgun (WGS) entry which is preliminary data.</text>
</comment>
<evidence type="ECO:0000256" key="5">
    <source>
        <dbReference type="ARBA" id="ARBA00022679"/>
    </source>
</evidence>
<feature type="binding site" evidence="9">
    <location>
        <position position="423"/>
    </location>
    <ligand>
        <name>S-adenosyl-L-methionine</name>
        <dbReference type="ChEBI" id="CHEBI:59789"/>
    </ligand>
</feature>
<comment type="similarity">
    <text evidence="2 9">Belongs to the class I-like SAM-binding methyltransferase superfamily. RsmB/NOP family.</text>
</comment>
<dbReference type="InterPro" id="IPR023273">
    <property type="entry name" value="RCMT_NOP2"/>
</dbReference>
<keyword evidence="7 9" id="KW-0694">RNA-binding</keyword>
<evidence type="ECO:0000256" key="4">
    <source>
        <dbReference type="ARBA" id="ARBA00022603"/>
    </source>
</evidence>
<dbReference type="GO" id="GO:0070475">
    <property type="term" value="P:rRNA base methylation"/>
    <property type="evidence" value="ECO:0007669"/>
    <property type="project" value="TreeGrafter"/>
</dbReference>
<feature type="active site" description="Nucleophile" evidence="9">
    <location>
        <position position="480"/>
    </location>
</feature>
<dbReference type="Proteomes" id="UP000708148">
    <property type="component" value="Unassembled WGS sequence"/>
</dbReference>
<comment type="subcellular location">
    <subcellularLocation>
        <location evidence="1">Nucleus</location>
        <location evidence="1">Nucleolus</location>
    </subcellularLocation>
</comment>
<dbReference type="InterPro" id="IPR001678">
    <property type="entry name" value="MeTrfase_RsmB-F_NOP2_dom"/>
</dbReference>
<feature type="compositionally biased region" description="Basic and acidic residues" evidence="10">
    <location>
        <begin position="591"/>
        <end position="617"/>
    </location>
</feature>
<evidence type="ECO:0000256" key="2">
    <source>
        <dbReference type="ARBA" id="ARBA00007494"/>
    </source>
</evidence>
<feature type="compositionally biased region" description="Basic and acidic residues" evidence="10">
    <location>
        <begin position="15"/>
        <end position="27"/>
    </location>
</feature>
<evidence type="ECO:0000256" key="10">
    <source>
        <dbReference type="SAM" id="MobiDB-lite"/>
    </source>
</evidence>
<dbReference type="InterPro" id="IPR049560">
    <property type="entry name" value="MeTrfase_RsmB-F_NOP2_cat"/>
</dbReference>
<dbReference type="PANTHER" id="PTHR22807">
    <property type="entry name" value="NOP2 YEAST -RELATED NOL1/NOP2/FMU SUN DOMAIN-CONTAINING"/>
    <property type="match status" value="1"/>
</dbReference>
<dbReference type="NCBIfam" id="TIGR00446">
    <property type="entry name" value="nop2p"/>
    <property type="match status" value="1"/>
</dbReference>
<keyword evidence="3" id="KW-0690">Ribosome biogenesis</keyword>
<dbReference type="AlphaFoldDB" id="A0A8S1ITS2"/>
<evidence type="ECO:0000313" key="12">
    <source>
        <dbReference type="EMBL" id="CAD7697053.1"/>
    </source>
</evidence>
<dbReference type="GO" id="GO:0003723">
    <property type="term" value="F:RNA binding"/>
    <property type="evidence" value="ECO:0007669"/>
    <property type="project" value="UniProtKB-UniRule"/>
</dbReference>
<feature type="compositionally biased region" description="Acidic residues" evidence="10">
    <location>
        <begin position="83"/>
        <end position="94"/>
    </location>
</feature>
<name>A0A8S1ITS2_9CHLO</name>
<keyword evidence="8" id="KW-0539">Nucleus</keyword>
<dbReference type="PROSITE" id="PS51686">
    <property type="entry name" value="SAM_MT_RSMB_NOP"/>
    <property type="match status" value="1"/>
</dbReference>
<evidence type="ECO:0000313" key="13">
    <source>
        <dbReference type="Proteomes" id="UP000708148"/>
    </source>
</evidence>
<dbReference type="InterPro" id="IPR023267">
    <property type="entry name" value="RCMT"/>
</dbReference>
<keyword evidence="5 9" id="KW-0808">Transferase</keyword>
<dbReference type="InterPro" id="IPR029063">
    <property type="entry name" value="SAM-dependent_MTases_sf"/>
</dbReference>
<dbReference type="FunFam" id="3.30.70.1170:FF:000001">
    <property type="entry name" value="Ribosomal RNA methyltransferase Nop2"/>
    <property type="match status" value="1"/>
</dbReference>
<feature type="binding site" evidence="9">
    <location>
        <position position="377"/>
    </location>
    <ligand>
        <name>S-adenosyl-L-methionine</name>
        <dbReference type="ChEBI" id="CHEBI:59789"/>
    </ligand>
</feature>
<organism evidence="12 13">
    <name type="scientific">Ostreobium quekettii</name>
    <dbReference type="NCBI Taxonomy" id="121088"/>
    <lineage>
        <taxon>Eukaryota</taxon>
        <taxon>Viridiplantae</taxon>
        <taxon>Chlorophyta</taxon>
        <taxon>core chlorophytes</taxon>
        <taxon>Ulvophyceae</taxon>
        <taxon>TCBD clade</taxon>
        <taxon>Bryopsidales</taxon>
        <taxon>Ostreobineae</taxon>
        <taxon>Ostreobiaceae</taxon>
        <taxon>Ostreobium</taxon>
    </lineage>
</organism>
<gene>
    <name evidence="12" type="ORF">OSTQU699_LOCUS2414</name>
</gene>